<comment type="caution">
    <text evidence="2">The sequence shown here is derived from an EMBL/GenBank/DDBJ whole genome shotgun (WGS) entry which is preliminary data.</text>
</comment>
<evidence type="ECO:0000313" key="2">
    <source>
        <dbReference type="EMBL" id="OBZ74940.1"/>
    </source>
</evidence>
<proteinExistence type="predicted"/>
<accession>A0A1C7MDG0</accession>
<protein>
    <recommendedName>
        <fullName evidence="4">Secreted protein</fullName>
    </recommendedName>
</protein>
<evidence type="ECO:0000256" key="1">
    <source>
        <dbReference type="SAM" id="SignalP"/>
    </source>
</evidence>
<gene>
    <name evidence="2" type="ORF">A0H81_05648</name>
</gene>
<organism evidence="2 3">
    <name type="scientific">Grifola frondosa</name>
    <name type="common">Maitake</name>
    <name type="synonym">Polyporus frondosus</name>
    <dbReference type="NCBI Taxonomy" id="5627"/>
    <lineage>
        <taxon>Eukaryota</taxon>
        <taxon>Fungi</taxon>
        <taxon>Dikarya</taxon>
        <taxon>Basidiomycota</taxon>
        <taxon>Agaricomycotina</taxon>
        <taxon>Agaricomycetes</taxon>
        <taxon>Polyporales</taxon>
        <taxon>Grifolaceae</taxon>
        <taxon>Grifola</taxon>
    </lineage>
</organism>
<dbReference type="AlphaFoldDB" id="A0A1C7MDG0"/>
<keyword evidence="3" id="KW-1185">Reference proteome</keyword>
<feature type="chain" id="PRO_5008889076" description="Secreted protein" evidence="1">
    <location>
        <begin position="22"/>
        <end position="112"/>
    </location>
</feature>
<evidence type="ECO:0008006" key="4">
    <source>
        <dbReference type="Google" id="ProtNLM"/>
    </source>
</evidence>
<sequence>MDLAQFCSFPIILSYLPHICAFDWTWLTTAHGATATSQLIVHYGSTKTTQACTMSAIRAIKTSLPHGVSFSTTCKAPSMTIVSPATSTSVPCRTSSPITITLTGTARRVIRS</sequence>
<reference evidence="2 3" key="1">
    <citation type="submission" date="2016-03" db="EMBL/GenBank/DDBJ databases">
        <title>Whole genome sequencing of Grifola frondosa 9006-11.</title>
        <authorList>
            <person name="Min B."/>
            <person name="Park H."/>
            <person name="Kim J.-G."/>
            <person name="Cho H."/>
            <person name="Oh Y.-L."/>
            <person name="Kong W.-S."/>
            <person name="Choi I.-G."/>
        </authorList>
    </citation>
    <scope>NUCLEOTIDE SEQUENCE [LARGE SCALE GENOMIC DNA]</scope>
    <source>
        <strain evidence="2 3">9006-11</strain>
    </source>
</reference>
<keyword evidence="1" id="KW-0732">Signal</keyword>
<dbReference type="EMBL" id="LUGG01000005">
    <property type="protein sequence ID" value="OBZ74940.1"/>
    <property type="molecule type" value="Genomic_DNA"/>
</dbReference>
<dbReference type="Proteomes" id="UP000092993">
    <property type="component" value="Unassembled WGS sequence"/>
</dbReference>
<name>A0A1C7MDG0_GRIFR</name>
<evidence type="ECO:0000313" key="3">
    <source>
        <dbReference type="Proteomes" id="UP000092993"/>
    </source>
</evidence>
<feature type="signal peptide" evidence="1">
    <location>
        <begin position="1"/>
        <end position="21"/>
    </location>
</feature>